<reference evidence="2" key="1">
    <citation type="submission" date="2023-01" db="EMBL/GenBank/DDBJ databases">
        <authorList>
            <person name="Van Ghelder C."/>
            <person name="Rancurel C."/>
        </authorList>
    </citation>
    <scope>NUCLEOTIDE SEQUENCE</scope>
    <source>
        <strain evidence="2">CNCM I-4278</strain>
    </source>
</reference>
<evidence type="ECO:0000256" key="1">
    <source>
        <dbReference type="SAM" id="MobiDB-lite"/>
    </source>
</evidence>
<dbReference type="AlphaFoldDB" id="A0A9W4XX27"/>
<dbReference type="EMBL" id="CAOQHR010000012">
    <property type="protein sequence ID" value="CAI6341811.1"/>
    <property type="molecule type" value="Genomic_DNA"/>
</dbReference>
<proteinExistence type="predicted"/>
<feature type="region of interest" description="Disordered" evidence="1">
    <location>
        <begin position="198"/>
        <end position="234"/>
    </location>
</feature>
<feature type="compositionally biased region" description="Basic and acidic residues" evidence="1">
    <location>
        <begin position="289"/>
        <end position="299"/>
    </location>
</feature>
<feature type="region of interest" description="Disordered" evidence="1">
    <location>
        <begin position="271"/>
        <end position="310"/>
    </location>
</feature>
<name>A0A9W4XX27_9PLEO</name>
<sequence length="325" mass="36293">MQECVLGLPNCPLLLLFIAAHRKQSYCLAAKRKKKSSSLDAAPGRTYVVGSNCSTVSTWSPFTARTHHAAAQTVCQSPIILPATEPRNHPHAAQRAVMWPLYVGPSARGAPTGPLAPKQLHRNRNSTVLACFSSPVSTRTHHGRNKLIAIARRVPITIQPYPPQLPFAPSPYETQAFVSTDVAAVAQHLDHDIRQCAGTPERHQTPSNQPVHLPPPVGHCQQQPDQCHEQRRPGYHQRRADLDVVRLEVNRTIWVFLVVVLPFLDRHVATTEPDPKENVKHRSAKARRERHDGKPESRHGNVSHEIPKRVSHCEDVPLPLRWQSS</sequence>
<evidence type="ECO:0000313" key="2">
    <source>
        <dbReference type="EMBL" id="CAI6341811.1"/>
    </source>
</evidence>
<gene>
    <name evidence="2" type="ORF">PDIGIT_LOCUS15011</name>
</gene>
<evidence type="ECO:0000313" key="3">
    <source>
        <dbReference type="Proteomes" id="UP001152607"/>
    </source>
</evidence>
<accession>A0A9W4XX27</accession>
<dbReference type="Proteomes" id="UP001152607">
    <property type="component" value="Unassembled WGS sequence"/>
</dbReference>
<organism evidence="2 3">
    <name type="scientific">Periconia digitata</name>
    <dbReference type="NCBI Taxonomy" id="1303443"/>
    <lineage>
        <taxon>Eukaryota</taxon>
        <taxon>Fungi</taxon>
        <taxon>Dikarya</taxon>
        <taxon>Ascomycota</taxon>
        <taxon>Pezizomycotina</taxon>
        <taxon>Dothideomycetes</taxon>
        <taxon>Pleosporomycetidae</taxon>
        <taxon>Pleosporales</taxon>
        <taxon>Massarineae</taxon>
        <taxon>Periconiaceae</taxon>
        <taxon>Periconia</taxon>
    </lineage>
</organism>
<protein>
    <submittedName>
        <fullName evidence="2">Uncharacterized protein</fullName>
    </submittedName>
</protein>
<keyword evidence="3" id="KW-1185">Reference proteome</keyword>
<comment type="caution">
    <text evidence="2">The sequence shown here is derived from an EMBL/GenBank/DDBJ whole genome shotgun (WGS) entry which is preliminary data.</text>
</comment>
<feature type="compositionally biased region" description="Basic and acidic residues" evidence="1">
    <location>
        <begin position="271"/>
        <end position="280"/>
    </location>
</feature>